<name>A0A1D2V8W0_9ASCO</name>
<feature type="domain" description="NIF system FeS cluster assembly NifU C-terminal" evidence="2">
    <location>
        <begin position="10"/>
        <end position="77"/>
    </location>
</feature>
<dbReference type="SUPFAM" id="SSF117916">
    <property type="entry name" value="Fe-S cluster assembly (FSCA) domain-like"/>
    <property type="match status" value="1"/>
</dbReference>
<evidence type="ECO:0000259" key="2">
    <source>
        <dbReference type="Pfam" id="PF01106"/>
    </source>
</evidence>
<comment type="similarity">
    <text evidence="1">Belongs to the NifU family.</text>
</comment>
<evidence type="ECO:0000313" key="3">
    <source>
        <dbReference type="EMBL" id="ODV58092.1"/>
    </source>
</evidence>
<organism evidence="3 4">
    <name type="scientific">Ascoidea rubescens DSM 1968</name>
    <dbReference type="NCBI Taxonomy" id="1344418"/>
    <lineage>
        <taxon>Eukaryota</taxon>
        <taxon>Fungi</taxon>
        <taxon>Dikarya</taxon>
        <taxon>Ascomycota</taxon>
        <taxon>Saccharomycotina</taxon>
        <taxon>Saccharomycetes</taxon>
        <taxon>Ascoideaceae</taxon>
        <taxon>Ascoidea</taxon>
    </lineage>
</organism>
<dbReference type="Pfam" id="PF01106">
    <property type="entry name" value="NifU"/>
    <property type="match status" value="1"/>
</dbReference>
<evidence type="ECO:0000313" key="4">
    <source>
        <dbReference type="Proteomes" id="UP000095038"/>
    </source>
</evidence>
<accession>A0A1D2V8W0</accession>
<gene>
    <name evidence="3" type="ORF">ASCRUDRAFT_17031</name>
</gene>
<dbReference type="STRING" id="1344418.A0A1D2V8W0"/>
<reference evidence="4" key="1">
    <citation type="submission" date="2016-05" db="EMBL/GenBank/DDBJ databases">
        <title>Comparative genomics of biotechnologically important yeasts.</title>
        <authorList>
            <consortium name="DOE Joint Genome Institute"/>
            <person name="Riley R."/>
            <person name="Haridas S."/>
            <person name="Wolfe K.H."/>
            <person name="Lopes M.R."/>
            <person name="Hittinger C.T."/>
            <person name="Goker M."/>
            <person name="Salamov A."/>
            <person name="Wisecaver J."/>
            <person name="Long T.M."/>
            <person name="Aerts A.L."/>
            <person name="Barry K."/>
            <person name="Choi C."/>
            <person name="Clum A."/>
            <person name="Coughlan A.Y."/>
            <person name="Deshpande S."/>
            <person name="Douglass A.P."/>
            <person name="Hanson S.J."/>
            <person name="Klenk H.-P."/>
            <person name="Labutti K."/>
            <person name="Lapidus A."/>
            <person name="Lindquist E."/>
            <person name="Lipzen A."/>
            <person name="Meier-Kolthoff J.P."/>
            <person name="Ohm R.A."/>
            <person name="Otillar R.P."/>
            <person name="Pangilinan J."/>
            <person name="Peng Y."/>
            <person name="Rokas A."/>
            <person name="Rosa C.A."/>
            <person name="Scheuner C."/>
            <person name="Sibirny A.A."/>
            <person name="Slot J.C."/>
            <person name="Stielow J.B."/>
            <person name="Sun H."/>
            <person name="Kurtzman C.P."/>
            <person name="Blackwell M."/>
            <person name="Grigoriev I.V."/>
            <person name="Jeffries T.W."/>
        </authorList>
    </citation>
    <scope>NUCLEOTIDE SEQUENCE [LARGE SCALE GENOMIC DNA]</scope>
    <source>
        <strain evidence="4">DSM 1968</strain>
    </source>
</reference>
<dbReference type="InParanoid" id="A0A1D2V8W0"/>
<dbReference type="InterPro" id="IPR034904">
    <property type="entry name" value="FSCA_dom_sf"/>
</dbReference>
<dbReference type="Gene3D" id="3.30.300.130">
    <property type="entry name" value="Fe-S cluster assembly (FSCA)"/>
    <property type="match status" value="1"/>
</dbReference>
<dbReference type="InterPro" id="IPR001075">
    <property type="entry name" value="NIF_FeS_clus_asmbl_NifU_C"/>
</dbReference>
<dbReference type="Proteomes" id="UP000095038">
    <property type="component" value="Unassembled WGS sequence"/>
</dbReference>
<dbReference type="FunFam" id="3.30.300.130:FF:000001">
    <property type="entry name" value="NFU1 iron-sulfur cluster scaffold"/>
    <property type="match status" value="1"/>
</dbReference>
<dbReference type="AlphaFoldDB" id="A0A1D2V8W0"/>
<dbReference type="PANTHER" id="PTHR11178:SF1">
    <property type="entry name" value="NFU1 IRON-SULFUR CLUSTER SCAFFOLD HOMOLOG, MITOCHONDRIAL"/>
    <property type="match status" value="1"/>
</dbReference>
<sequence>EVENEIYEDIKELIDTRILPTIQEDGGDMEFRGFDFENGVVFVKLKGACTTCSLSENTLKNGIEKMLSHYVEEVKSVKQVFDPNEEIALNEFAKFEEKLRKSKS</sequence>
<dbReference type="PANTHER" id="PTHR11178">
    <property type="entry name" value="IRON-SULFUR CLUSTER SCAFFOLD PROTEIN NFU-RELATED"/>
    <property type="match status" value="1"/>
</dbReference>
<dbReference type="OrthoDB" id="565552at2759"/>
<dbReference type="GeneID" id="30963100"/>
<dbReference type="GO" id="GO:0016226">
    <property type="term" value="P:iron-sulfur cluster assembly"/>
    <property type="evidence" value="ECO:0007669"/>
    <property type="project" value="InterPro"/>
</dbReference>
<feature type="non-terminal residue" evidence="3">
    <location>
        <position position="1"/>
    </location>
</feature>
<keyword evidence="4" id="KW-1185">Reference proteome</keyword>
<dbReference type="RefSeq" id="XP_020044399.1">
    <property type="nucleotide sequence ID" value="XM_020189464.1"/>
</dbReference>
<dbReference type="EMBL" id="KV454495">
    <property type="protein sequence ID" value="ODV58092.1"/>
    <property type="molecule type" value="Genomic_DNA"/>
</dbReference>
<dbReference type="GO" id="GO:0005506">
    <property type="term" value="F:iron ion binding"/>
    <property type="evidence" value="ECO:0007669"/>
    <property type="project" value="InterPro"/>
</dbReference>
<proteinExistence type="inferred from homology"/>
<dbReference type="GO" id="GO:0005739">
    <property type="term" value="C:mitochondrion"/>
    <property type="evidence" value="ECO:0007669"/>
    <property type="project" value="TreeGrafter"/>
</dbReference>
<evidence type="ECO:0000256" key="1">
    <source>
        <dbReference type="ARBA" id="ARBA00006420"/>
    </source>
</evidence>
<dbReference type="GO" id="GO:0051536">
    <property type="term" value="F:iron-sulfur cluster binding"/>
    <property type="evidence" value="ECO:0007669"/>
    <property type="project" value="InterPro"/>
</dbReference>
<feature type="non-terminal residue" evidence="3">
    <location>
        <position position="104"/>
    </location>
</feature>
<protein>
    <submittedName>
        <fullName evidence="3">NifU-domain-containing protein</fullName>
    </submittedName>
</protein>